<reference evidence="3 4" key="1">
    <citation type="submission" date="2018-08" db="EMBL/GenBank/DDBJ databases">
        <title>Genome Sequence of Clavibacter michiganensis Subspecies type strains, and the Atypical Peach-Colored Strains Isolated from Tomato.</title>
        <authorList>
            <person name="Osdaghi E."/>
            <person name="Portier P."/>
            <person name="Briand M."/>
            <person name="Jacques M.-A."/>
        </authorList>
    </citation>
    <scope>NUCLEOTIDE SEQUENCE [LARGE SCALE GENOMIC DNA]</scope>
    <source>
        <strain evidence="3 4">CFBP 7577</strain>
    </source>
</reference>
<sequence length="186" mass="19820">MHERPRIPLRRRRGAAAASLAVLVAPLLLSGCGAAPAPEPAPAPAPSLTQEQQDDQAFHDVLKRYDELNAATVTDADLTPLLTGSVLESERQSVKESRESGQTVDGLDSISGFSVTDRGVDKSGSQYMTGQFCLDVSGTRIRDANGADVTPERDPRLSLQAKAVKAADGTWRLSDIVRNEDVHACG</sequence>
<dbReference type="RefSeq" id="WP_237580849.1">
    <property type="nucleotide sequence ID" value="NZ_CP040797.1"/>
</dbReference>
<name>A0A399QDQ1_9MICO</name>
<dbReference type="Proteomes" id="UP000265361">
    <property type="component" value="Unassembled WGS sequence"/>
</dbReference>
<feature type="signal peptide" evidence="2">
    <location>
        <begin position="1"/>
        <end position="37"/>
    </location>
</feature>
<dbReference type="AlphaFoldDB" id="A0A399QDQ1"/>
<comment type="caution">
    <text evidence="3">The sequence shown here is derived from an EMBL/GenBank/DDBJ whole genome shotgun (WGS) entry which is preliminary data.</text>
</comment>
<gene>
    <name evidence="3" type="ORF">DZF97_04415</name>
</gene>
<evidence type="ECO:0008006" key="5">
    <source>
        <dbReference type="Google" id="ProtNLM"/>
    </source>
</evidence>
<evidence type="ECO:0000256" key="1">
    <source>
        <dbReference type="SAM" id="MobiDB-lite"/>
    </source>
</evidence>
<evidence type="ECO:0000256" key="2">
    <source>
        <dbReference type="SAM" id="SignalP"/>
    </source>
</evidence>
<feature type="region of interest" description="Disordered" evidence="1">
    <location>
        <begin position="88"/>
        <end position="109"/>
    </location>
</feature>
<evidence type="ECO:0000313" key="4">
    <source>
        <dbReference type="Proteomes" id="UP000265361"/>
    </source>
</evidence>
<dbReference type="EMBL" id="QWED01000079">
    <property type="protein sequence ID" value="RIJ16255.1"/>
    <property type="molecule type" value="Genomic_DNA"/>
</dbReference>
<feature type="chain" id="PRO_5039581760" description="Secreted protein" evidence="2">
    <location>
        <begin position="38"/>
        <end position="186"/>
    </location>
</feature>
<protein>
    <recommendedName>
        <fullName evidence="5">Secreted protein</fullName>
    </recommendedName>
</protein>
<evidence type="ECO:0000313" key="3">
    <source>
        <dbReference type="EMBL" id="RIJ16255.1"/>
    </source>
</evidence>
<accession>A0A399QDQ1</accession>
<proteinExistence type="predicted"/>
<feature type="compositionally biased region" description="Basic and acidic residues" evidence="1">
    <location>
        <begin position="88"/>
        <end position="99"/>
    </location>
</feature>
<organism evidence="3 4">
    <name type="scientific">Clavibacter nebraskensis</name>
    <dbReference type="NCBI Taxonomy" id="31963"/>
    <lineage>
        <taxon>Bacteria</taxon>
        <taxon>Bacillati</taxon>
        <taxon>Actinomycetota</taxon>
        <taxon>Actinomycetes</taxon>
        <taxon>Micrococcales</taxon>
        <taxon>Microbacteriaceae</taxon>
        <taxon>Clavibacter</taxon>
    </lineage>
</organism>
<dbReference type="PROSITE" id="PS51257">
    <property type="entry name" value="PROKAR_LIPOPROTEIN"/>
    <property type="match status" value="1"/>
</dbReference>
<feature type="region of interest" description="Disordered" evidence="1">
    <location>
        <begin position="33"/>
        <end position="53"/>
    </location>
</feature>
<keyword evidence="2" id="KW-0732">Signal</keyword>